<organism evidence="2 3">
    <name type="scientific">Microdochium trichocladiopsis</name>
    <dbReference type="NCBI Taxonomy" id="1682393"/>
    <lineage>
        <taxon>Eukaryota</taxon>
        <taxon>Fungi</taxon>
        <taxon>Dikarya</taxon>
        <taxon>Ascomycota</taxon>
        <taxon>Pezizomycotina</taxon>
        <taxon>Sordariomycetes</taxon>
        <taxon>Xylariomycetidae</taxon>
        <taxon>Xylariales</taxon>
        <taxon>Microdochiaceae</taxon>
        <taxon>Microdochium</taxon>
    </lineage>
</organism>
<evidence type="ECO:0000313" key="2">
    <source>
        <dbReference type="EMBL" id="KAH7038372.1"/>
    </source>
</evidence>
<gene>
    <name evidence="2" type="ORF">B0I36DRAFT_404018</name>
</gene>
<evidence type="ECO:0000313" key="3">
    <source>
        <dbReference type="Proteomes" id="UP000756346"/>
    </source>
</evidence>
<dbReference type="RefSeq" id="XP_046017493.1">
    <property type="nucleotide sequence ID" value="XM_046161767.1"/>
</dbReference>
<dbReference type="Pfam" id="PF12417">
    <property type="entry name" value="DUF3669"/>
    <property type="match status" value="1"/>
</dbReference>
<dbReference type="AlphaFoldDB" id="A0A9P8YGC7"/>
<name>A0A9P8YGC7_9PEZI</name>
<dbReference type="PANTHER" id="PTHR40780:SF2">
    <property type="entry name" value="DUF3669 DOMAIN-CONTAINING PROTEIN"/>
    <property type="match status" value="1"/>
</dbReference>
<keyword evidence="3" id="KW-1185">Reference proteome</keyword>
<feature type="domain" description="DUF3669" evidence="1">
    <location>
        <begin position="273"/>
        <end position="337"/>
    </location>
</feature>
<sequence length="366" mass="40610">MPAPLSQQDRELQKLLSLGGAAPPEPNSYPFNKIGAGSCGAVFAQPGSALAFKLSKTTEFSLWNDYLQHTRIRDMLRAHNIDINIPDCHGYIRAEDAAATLFDKTPALADAARDVCHLPTRVLVTQRINPLPPTIRTLLTNKYCAPRIKANALADPANRDCLVRVYLGSMAGKTGGGMFFSLRNFKLHLNHIIDLQLNLRNVCVQMARSLAIMHWAARTDARDVEFVLGSSAGLSRRTPAFSSAEIHAFATEATTFPSVGPDERDFFCSTTQLWLLDFNLVQDIELNDNALDKLVSAHNANDPYYPKPCQEHPVVEGLWNDFATAYLDTAALVLQNEEDSKTLELPSRFIEALISQEHVKKQTKEH</sequence>
<accession>A0A9P8YGC7</accession>
<dbReference type="GeneID" id="70191313"/>
<dbReference type="InterPro" id="IPR022137">
    <property type="entry name" value="Znf_prot_DUF3669"/>
</dbReference>
<protein>
    <submittedName>
        <fullName evidence="2">Zinc finger protein-domain-containing protein</fullName>
    </submittedName>
</protein>
<reference evidence="2" key="1">
    <citation type="journal article" date="2021" name="Nat. Commun.">
        <title>Genetic determinants of endophytism in the Arabidopsis root mycobiome.</title>
        <authorList>
            <person name="Mesny F."/>
            <person name="Miyauchi S."/>
            <person name="Thiergart T."/>
            <person name="Pickel B."/>
            <person name="Atanasova L."/>
            <person name="Karlsson M."/>
            <person name="Huettel B."/>
            <person name="Barry K.W."/>
            <person name="Haridas S."/>
            <person name="Chen C."/>
            <person name="Bauer D."/>
            <person name="Andreopoulos W."/>
            <person name="Pangilinan J."/>
            <person name="LaButti K."/>
            <person name="Riley R."/>
            <person name="Lipzen A."/>
            <person name="Clum A."/>
            <person name="Drula E."/>
            <person name="Henrissat B."/>
            <person name="Kohler A."/>
            <person name="Grigoriev I.V."/>
            <person name="Martin F.M."/>
            <person name="Hacquard S."/>
        </authorList>
    </citation>
    <scope>NUCLEOTIDE SEQUENCE</scope>
    <source>
        <strain evidence="2">MPI-CAGE-CH-0230</strain>
    </source>
</reference>
<dbReference type="PANTHER" id="PTHR40780">
    <property type="entry name" value="DUF3669 DOMAIN-CONTAINING PROTEIN"/>
    <property type="match status" value="1"/>
</dbReference>
<proteinExistence type="predicted"/>
<dbReference type="EMBL" id="JAGTJQ010000002">
    <property type="protein sequence ID" value="KAH7038372.1"/>
    <property type="molecule type" value="Genomic_DNA"/>
</dbReference>
<dbReference type="OrthoDB" id="2993351at2759"/>
<evidence type="ECO:0000259" key="1">
    <source>
        <dbReference type="Pfam" id="PF12417"/>
    </source>
</evidence>
<comment type="caution">
    <text evidence="2">The sequence shown here is derived from an EMBL/GenBank/DDBJ whole genome shotgun (WGS) entry which is preliminary data.</text>
</comment>
<dbReference type="Proteomes" id="UP000756346">
    <property type="component" value="Unassembled WGS sequence"/>
</dbReference>